<evidence type="ECO:0000313" key="1">
    <source>
        <dbReference type="EMBL" id="EHK54423.1"/>
    </source>
</evidence>
<accession>H0HXU7</accession>
<organism evidence="1 2">
    <name type="scientific">Mesorhizobium alhagi CCNWXJ12-2</name>
    <dbReference type="NCBI Taxonomy" id="1107882"/>
    <lineage>
        <taxon>Bacteria</taxon>
        <taxon>Pseudomonadati</taxon>
        <taxon>Pseudomonadota</taxon>
        <taxon>Alphaproteobacteria</taxon>
        <taxon>Hyphomicrobiales</taxon>
        <taxon>Phyllobacteriaceae</taxon>
        <taxon>Allomesorhizobium</taxon>
    </lineage>
</organism>
<protein>
    <submittedName>
        <fullName evidence="1">Uncharacterized protein</fullName>
    </submittedName>
</protein>
<gene>
    <name evidence="1" type="ORF">MAXJ12_25116</name>
</gene>
<dbReference type="Proteomes" id="UP000003250">
    <property type="component" value="Unassembled WGS sequence"/>
</dbReference>
<evidence type="ECO:0000313" key="2">
    <source>
        <dbReference type="Proteomes" id="UP000003250"/>
    </source>
</evidence>
<proteinExistence type="predicted"/>
<dbReference type="RefSeq" id="WP_008838604.1">
    <property type="nucleotide sequence ID" value="NZ_AHAM01000210.1"/>
</dbReference>
<reference evidence="1 2" key="1">
    <citation type="journal article" date="2012" name="J. Bacteriol.">
        <title>Draft Genome Sequence of Mesorhizobium alhagi CCNWXJ12-2T, a Novel Salt-Resistant Species Isolated from the Desert of Northwestern China.</title>
        <authorList>
            <person name="Zhou M."/>
            <person name="Chen W."/>
            <person name="Chen H."/>
            <person name="Wei G."/>
        </authorList>
    </citation>
    <scope>NUCLEOTIDE SEQUENCE [LARGE SCALE GENOMIC DNA]</scope>
    <source>
        <strain evidence="1 2">CCNWXJ12-2</strain>
    </source>
</reference>
<sequence>MDQMLVWTFIHREVLRTRADRKPVDSIDIYEDNSSSLGLFRRVGGLLERARSWRVSGRSTCDSGRQERMLASGGNCSPGA</sequence>
<dbReference type="EMBL" id="AHAM01000210">
    <property type="protein sequence ID" value="EHK54423.1"/>
    <property type="molecule type" value="Genomic_DNA"/>
</dbReference>
<dbReference type="AlphaFoldDB" id="H0HXU7"/>
<name>H0HXU7_9HYPH</name>
<keyword evidence="2" id="KW-1185">Reference proteome</keyword>